<gene>
    <name evidence="1" type="ORF">EJ03DRAFT_325894</name>
</gene>
<proteinExistence type="predicted"/>
<organism evidence="1 2">
    <name type="scientific">Teratosphaeria nubilosa</name>
    <dbReference type="NCBI Taxonomy" id="161662"/>
    <lineage>
        <taxon>Eukaryota</taxon>
        <taxon>Fungi</taxon>
        <taxon>Dikarya</taxon>
        <taxon>Ascomycota</taxon>
        <taxon>Pezizomycotina</taxon>
        <taxon>Dothideomycetes</taxon>
        <taxon>Dothideomycetidae</taxon>
        <taxon>Mycosphaerellales</taxon>
        <taxon>Teratosphaeriaceae</taxon>
        <taxon>Teratosphaeria</taxon>
    </lineage>
</organism>
<name>A0A6G1LEQ3_9PEZI</name>
<protein>
    <submittedName>
        <fullName evidence="1">Uncharacterized protein</fullName>
    </submittedName>
</protein>
<dbReference type="OrthoDB" id="4203691at2759"/>
<dbReference type="AlphaFoldDB" id="A0A6G1LEQ3"/>
<reference evidence="1" key="1">
    <citation type="journal article" date="2020" name="Stud. Mycol.">
        <title>101 Dothideomycetes genomes: a test case for predicting lifestyles and emergence of pathogens.</title>
        <authorList>
            <person name="Haridas S."/>
            <person name="Albert R."/>
            <person name="Binder M."/>
            <person name="Bloem J."/>
            <person name="Labutti K."/>
            <person name="Salamov A."/>
            <person name="Andreopoulos B."/>
            <person name="Baker S."/>
            <person name="Barry K."/>
            <person name="Bills G."/>
            <person name="Bluhm B."/>
            <person name="Cannon C."/>
            <person name="Castanera R."/>
            <person name="Culley D."/>
            <person name="Daum C."/>
            <person name="Ezra D."/>
            <person name="Gonzalez J."/>
            <person name="Henrissat B."/>
            <person name="Kuo A."/>
            <person name="Liang C."/>
            <person name="Lipzen A."/>
            <person name="Lutzoni F."/>
            <person name="Magnuson J."/>
            <person name="Mondo S."/>
            <person name="Nolan M."/>
            <person name="Ohm R."/>
            <person name="Pangilinan J."/>
            <person name="Park H.-J."/>
            <person name="Ramirez L."/>
            <person name="Alfaro M."/>
            <person name="Sun H."/>
            <person name="Tritt A."/>
            <person name="Yoshinaga Y."/>
            <person name="Zwiers L.-H."/>
            <person name="Turgeon B."/>
            <person name="Goodwin S."/>
            <person name="Spatafora J."/>
            <person name="Crous P."/>
            <person name="Grigoriev I."/>
        </authorList>
    </citation>
    <scope>NUCLEOTIDE SEQUENCE</scope>
    <source>
        <strain evidence="1">CBS 116005</strain>
    </source>
</reference>
<dbReference type="Proteomes" id="UP000799436">
    <property type="component" value="Unassembled WGS sequence"/>
</dbReference>
<keyword evidence="2" id="KW-1185">Reference proteome</keyword>
<accession>A0A6G1LEQ3</accession>
<evidence type="ECO:0000313" key="2">
    <source>
        <dbReference type="Proteomes" id="UP000799436"/>
    </source>
</evidence>
<sequence length="91" mass="10865">MVRPSARIEIRAKGKKPLSMHLVMDGTTKTRAQMHEENYRRNRENAQLEQEERRFPQLSQTVARKEAWNCIRCQIIALRRDTSFERHEETA</sequence>
<dbReference type="EMBL" id="ML995821">
    <property type="protein sequence ID" value="KAF2771100.1"/>
    <property type="molecule type" value="Genomic_DNA"/>
</dbReference>
<evidence type="ECO:0000313" key="1">
    <source>
        <dbReference type="EMBL" id="KAF2771100.1"/>
    </source>
</evidence>